<dbReference type="Proteomes" id="UP000243459">
    <property type="component" value="Chromosome 4"/>
</dbReference>
<dbReference type="EMBL" id="CM007384">
    <property type="protein sequence ID" value="ONK73219.1"/>
    <property type="molecule type" value="Genomic_DNA"/>
</dbReference>
<keyword evidence="2" id="KW-1185">Reference proteome</keyword>
<dbReference type="AlphaFoldDB" id="A0A5P1F8Z3"/>
<dbReference type="Gramene" id="ONK73219">
    <property type="protein sequence ID" value="ONK73219"/>
    <property type="gene ID" value="A4U43_C04F28590"/>
</dbReference>
<organism evidence="1 2">
    <name type="scientific">Asparagus officinalis</name>
    <name type="common">Garden asparagus</name>
    <dbReference type="NCBI Taxonomy" id="4686"/>
    <lineage>
        <taxon>Eukaryota</taxon>
        <taxon>Viridiplantae</taxon>
        <taxon>Streptophyta</taxon>
        <taxon>Embryophyta</taxon>
        <taxon>Tracheophyta</taxon>
        <taxon>Spermatophyta</taxon>
        <taxon>Magnoliopsida</taxon>
        <taxon>Liliopsida</taxon>
        <taxon>Asparagales</taxon>
        <taxon>Asparagaceae</taxon>
        <taxon>Asparagoideae</taxon>
        <taxon>Asparagus</taxon>
    </lineage>
</organism>
<accession>A0A5P1F8Z3</accession>
<sequence>MAPKIAENKGRDKGIAGPSDDLAIPFVFSVVHPSVLIPPHGAFGVDGTQAMEYDFLYSSLEGTHIFGDQEQEELELLFEPSISTFRCLITDAPLESINYYQIVKHVFLFGDSSEGPILLELGTYQWLRIVNNRNIF</sequence>
<protein>
    <submittedName>
        <fullName evidence="1">Uncharacterized protein</fullName>
    </submittedName>
</protein>
<proteinExistence type="predicted"/>
<reference evidence="2" key="1">
    <citation type="journal article" date="2017" name="Nat. Commun.">
        <title>The asparagus genome sheds light on the origin and evolution of a young Y chromosome.</title>
        <authorList>
            <person name="Harkess A."/>
            <person name="Zhou J."/>
            <person name="Xu C."/>
            <person name="Bowers J.E."/>
            <person name="Van der Hulst R."/>
            <person name="Ayyampalayam S."/>
            <person name="Mercati F."/>
            <person name="Riccardi P."/>
            <person name="McKain M.R."/>
            <person name="Kakrana A."/>
            <person name="Tang H."/>
            <person name="Ray J."/>
            <person name="Groenendijk J."/>
            <person name="Arikit S."/>
            <person name="Mathioni S.M."/>
            <person name="Nakano M."/>
            <person name="Shan H."/>
            <person name="Telgmann-Rauber A."/>
            <person name="Kanno A."/>
            <person name="Yue Z."/>
            <person name="Chen H."/>
            <person name="Li W."/>
            <person name="Chen Y."/>
            <person name="Xu X."/>
            <person name="Zhang Y."/>
            <person name="Luo S."/>
            <person name="Chen H."/>
            <person name="Gao J."/>
            <person name="Mao Z."/>
            <person name="Pires J.C."/>
            <person name="Luo M."/>
            <person name="Kudrna D."/>
            <person name="Wing R.A."/>
            <person name="Meyers B.C."/>
            <person name="Yi K."/>
            <person name="Kong H."/>
            <person name="Lavrijsen P."/>
            <person name="Sunseri F."/>
            <person name="Falavigna A."/>
            <person name="Ye Y."/>
            <person name="Leebens-Mack J.H."/>
            <person name="Chen G."/>
        </authorList>
    </citation>
    <scope>NUCLEOTIDE SEQUENCE [LARGE SCALE GENOMIC DNA]</scope>
    <source>
        <strain evidence="2">cv. DH0086</strain>
    </source>
</reference>
<evidence type="ECO:0000313" key="1">
    <source>
        <dbReference type="EMBL" id="ONK73219.1"/>
    </source>
</evidence>
<evidence type="ECO:0000313" key="2">
    <source>
        <dbReference type="Proteomes" id="UP000243459"/>
    </source>
</evidence>
<name>A0A5P1F8Z3_ASPOF</name>
<gene>
    <name evidence="1" type="ORF">A4U43_C04F28590</name>
</gene>